<protein>
    <recommendedName>
        <fullName evidence="1">Novel toxin 21 domain-containing protein</fullName>
    </recommendedName>
</protein>
<dbReference type="Gene3D" id="3.10.380.20">
    <property type="entry name" value="Novel toxin 21 (CdiA), C-terminal domain"/>
    <property type="match status" value="1"/>
</dbReference>
<evidence type="ECO:0000313" key="3">
    <source>
        <dbReference type="Proteomes" id="UP000246351"/>
    </source>
</evidence>
<comment type="caution">
    <text evidence="2">The sequence shown here is derived from an EMBL/GenBank/DDBJ whole genome shotgun (WGS) entry which is preliminary data.</text>
</comment>
<dbReference type="AlphaFoldDB" id="A0A317Z4K2"/>
<dbReference type="InterPro" id="IPR038181">
    <property type="entry name" value="Ntox21_sf"/>
</dbReference>
<dbReference type="CDD" id="cd20685">
    <property type="entry name" value="CdiA-CT_Ecl_RNase-like"/>
    <property type="match status" value="1"/>
</dbReference>
<accession>A0A317Z4K2</accession>
<dbReference type="InterPro" id="IPR028190">
    <property type="entry name" value="Ntox21"/>
</dbReference>
<proteinExistence type="predicted"/>
<dbReference type="NCBIfam" id="NF038340">
    <property type="entry name" value="SAR2788_fam"/>
    <property type="match status" value="1"/>
</dbReference>
<dbReference type="EMBL" id="QEIV01001690">
    <property type="protein sequence ID" value="PWZ95434.1"/>
    <property type="molecule type" value="Genomic_DNA"/>
</dbReference>
<name>A0A317Z4K2_STAPS</name>
<sequence length="249" mass="27599">MKFKILASILAFVVTFIYGGIADAAEVLTKKNIENENIQIKDNHVHVNSYSTSDSNIVENNYNSKDLTIESRLEHNEGTDTITADASLKDKYGNDIDKTFDIKFTRLVNENDFSAEFIDKTTGDKIVYDTHKVNASVWPVVGVLVGYLAKHSIKLAIKKYGKNVVTSMIRTSPKVAVEAAKKLGYSPTKSYSHGKKVFERNKRGNPMYITPDADNHSGGAWKGASSIKKLGNKKTRSGTYDANLKRIGD</sequence>
<dbReference type="Proteomes" id="UP000246351">
    <property type="component" value="Unassembled WGS sequence"/>
</dbReference>
<dbReference type="RefSeq" id="WP_037543879.1">
    <property type="nucleotide sequence ID" value="NZ_BAAFHP010000001.1"/>
</dbReference>
<evidence type="ECO:0000259" key="1">
    <source>
        <dbReference type="Pfam" id="PF15526"/>
    </source>
</evidence>
<feature type="domain" description="Novel toxin 21" evidence="1">
    <location>
        <begin position="179"/>
        <end position="249"/>
    </location>
</feature>
<reference evidence="2 3" key="1">
    <citation type="journal article" date="2018" name="Vet. Microbiol.">
        <title>Clonal diversity and geographic distribution of methicillin-resistant Staphylococcus pseudintermedius from Australian animals: Discovery of novel sequence types.</title>
        <authorList>
            <person name="Worthing K.A."/>
            <person name="Abraham S."/>
            <person name="Coombs G.W."/>
            <person name="Pang S."/>
            <person name="Saputra S."/>
            <person name="Jordan D."/>
            <person name="Trott D.J."/>
            <person name="Norris J.M."/>
        </authorList>
    </citation>
    <scope>NUCLEOTIDE SEQUENCE [LARGE SCALE GENOMIC DNA]</scope>
    <source>
        <strain evidence="2 3">ST71 3</strain>
    </source>
</reference>
<gene>
    <name evidence="2" type="ORF">DD924_15480</name>
</gene>
<dbReference type="Pfam" id="PF15526">
    <property type="entry name" value="Ntox21"/>
    <property type="match status" value="1"/>
</dbReference>
<evidence type="ECO:0000313" key="2">
    <source>
        <dbReference type="EMBL" id="PWZ95434.1"/>
    </source>
</evidence>
<dbReference type="STRING" id="937773.SPSINT_0280"/>
<organism evidence="2 3">
    <name type="scientific">Staphylococcus pseudintermedius</name>
    <dbReference type="NCBI Taxonomy" id="283734"/>
    <lineage>
        <taxon>Bacteria</taxon>
        <taxon>Bacillati</taxon>
        <taxon>Bacillota</taxon>
        <taxon>Bacilli</taxon>
        <taxon>Bacillales</taxon>
        <taxon>Staphylococcaceae</taxon>
        <taxon>Staphylococcus</taxon>
        <taxon>Staphylococcus intermedius group</taxon>
    </lineage>
</organism>